<feature type="transmembrane region" description="Helical" evidence="1">
    <location>
        <begin position="101"/>
        <end position="122"/>
    </location>
</feature>
<keyword evidence="1" id="KW-0472">Membrane</keyword>
<dbReference type="Pfam" id="PF20151">
    <property type="entry name" value="DUF6533"/>
    <property type="match status" value="1"/>
</dbReference>
<feature type="transmembrane region" description="Helical" evidence="1">
    <location>
        <begin position="247"/>
        <end position="270"/>
    </location>
</feature>
<reference evidence="3 4" key="1">
    <citation type="submission" date="2017-04" db="EMBL/GenBank/DDBJ databases">
        <title>Genome Sequence of the Model Brown-Rot Fungus Postia placenta SB12.</title>
        <authorList>
            <consortium name="DOE Joint Genome Institute"/>
            <person name="Gaskell J."/>
            <person name="Kersten P."/>
            <person name="Larrondo L.F."/>
            <person name="Canessa P."/>
            <person name="Martinez D."/>
            <person name="Hibbett D."/>
            <person name="Schmoll M."/>
            <person name="Kubicek C.P."/>
            <person name="Martinez A.T."/>
            <person name="Yadav J."/>
            <person name="Master E."/>
            <person name="Magnuson J.K."/>
            <person name="James T."/>
            <person name="Yaver D."/>
            <person name="Berka R."/>
            <person name="Labutti K."/>
            <person name="Lipzen A."/>
            <person name="Aerts A."/>
            <person name="Barry K."/>
            <person name="Henrissat B."/>
            <person name="Blanchette R."/>
            <person name="Grigoriev I."/>
            <person name="Cullen D."/>
        </authorList>
    </citation>
    <scope>NUCLEOTIDE SEQUENCE [LARGE SCALE GENOMIC DNA]</scope>
    <source>
        <strain evidence="3 4">MAD-698-R-SB12</strain>
    </source>
</reference>
<feature type="transmembrane region" description="Helical" evidence="1">
    <location>
        <begin position="62"/>
        <end position="81"/>
    </location>
</feature>
<accession>A0A1X6NEU6</accession>
<sequence>MAAIPLNELEELLALLDGVQKTRYLALASAVLLGYDYFLTLSQEIQYFWTGPWSASRVLFLFNRYFSQFVMMWSLLLLFVPHLTAEISLRYLQFCSKAIPAVFIMGYIGIAVVQAIIVLRIWYMFSNRPIARSFILAFFLATLITTIVLFKTIYADFRQVSPPVPGISNPGCSAPPSYRVWRIYLPNLILHTVLYLATTWPAFWMRRHGTRSPLMNRLLKDGGIFYVPVFASAAFTTIGALQHDPSVMIPALYANFLLSVSSVSVSRLMLSIRSLAAFLEIDSDLLLSDAELSRVQWRTGHRAGELIVEIEAVEAFDDEVLVVDANYSMHVRTHTPVLHATRVGVYEDEKMPGADKVSRVAWPTQVESKTGEVSKAPQLIVDAGQPFHLSYDFRNLDV</sequence>
<evidence type="ECO:0000313" key="4">
    <source>
        <dbReference type="Proteomes" id="UP000194127"/>
    </source>
</evidence>
<evidence type="ECO:0000313" key="3">
    <source>
        <dbReference type="EMBL" id="OSX67158.1"/>
    </source>
</evidence>
<dbReference type="RefSeq" id="XP_024343952.1">
    <property type="nucleotide sequence ID" value="XM_024480148.1"/>
</dbReference>
<gene>
    <name evidence="3" type="ORF">POSPLADRAFT_1051312</name>
</gene>
<dbReference type="OrthoDB" id="2679643at2759"/>
<keyword evidence="1" id="KW-1133">Transmembrane helix</keyword>
<feature type="transmembrane region" description="Helical" evidence="1">
    <location>
        <begin position="24"/>
        <end position="41"/>
    </location>
</feature>
<dbReference type="AlphaFoldDB" id="A0A1X6NEU6"/>
<evidence type="ECO:0000259" key="2">
    <source>
        <dbReference type="Pfam" id="PF20151"/>
    </source>
</evidence>
<feature type="transmembrane region" description="Helical" evidence="1">
    <location>
        <begin position="183"/>
        <end position="203"/>
    </location>
</feature>
<protein>
    <recommendedName>
        <fullName evidence="2">DUF6533 domain-containing protein</fullName>
    </recommendedName>
</protein>
<evidence type="ECO:0000256" key="1">
    <source>
        <dbReference type="SAM" id="Phobius"/>
    </source>
</evidence>
<dbReference type="Proteomes" id="UP000194127">
    <property type="component" value="Unassembled WGS sequence"/>
</dbReference>
<feature type="transmembrane region" description="Helical" evidence="1">
    <location>
        <begin position="134"/>
        <end position="154"/>
    </location>
</feature>
<dbReference type="InterPro" id="IPR045340">
    <property type="entry name" value="DUF6533"/>
</dbReference>
<feature type="domain" description="DUF6533" evidence="2">
    <location>
        <begin position="24"/>
        <end position="66"/>
    </location>
</feature>
<feature type="transmembrane region" description="Helical" evidence="1">
    <location>
        <begin position="223"/>
        <end position="241"/>
    </location>
</feature>
<keyword evidence="4" id="KW-1185">Reference proteome</keyword>
<name>A0A1X6NEU6_9APHY</name>
<dbReference type="GeneID" id="36325098"/>
<organism evidence="3 4">
    <name type="scientific">Postia placenta MAD-698-R-SB12</name>
    <dbReference type="NCBI Taxonomy" id="670580"/>
    <lineage>
        <taxon>Eukaryota</taxon>
        <taxon>Fungi</taxon>
        <taxon>Dikarya</taxon>
        <taxon>Basidiomycota</taxon>
        <taxon>Agaricomycotina</taxon>
        <taxon>Agaricomycetes</taxon>
        <taxon>Polyporales</taxon>
        <taxon>Adustoporiaceae</taxon>
        <taxon>Rhodonia</taxon>
    </lineage>
</organism>
<dbReference type="EMBL" id="KZ110591">
    <property type="protein sequence ID" value="OSX67158.1"/>
    <property type="molecule type" value="Genomic_DNA"/>
</dbReference>
<proteinExistence type="predicted"/>
<keyword evidence="1" id="KW-0812">Transmembrane</keyword>